<dbReference type="PROSITE" id="PS51257">
    <property type="entry name" value="PROKAR_LIPOPROTEIN"/>
    <property type="match status" value="1"/>
</dbReference>
<comment type="caution">
    <text evidence="2">The sequence shown here is derived from an EMBL/GenBank/DDBJ whole genome shotgun (WGS) entry which is preliminary data.</text>
</comment>
<dbReference type="RefSeq" id="WP_010519146.1">
    <property type="nucleotide sequence ID" value="NZ_AFOE01000038.1"/>
</dbReference>
<dbReference type="OrthoDB" id="880459at2"/>
<dbReference type="InterPro" id="IPR038670">
    <property type="entry name" value="HslJ-like_sf"/>
</dbReference>
<reference evidence="2 3" key="1">
    <citation type="submission" date="2016-12" db="EMBL/GenBank/DDBJ databases">
        <authorList>
            <person name="Song W.-J."/>
            <person name="Kurnit D.M."/>
        </authorList>
    </citation>
    <scope>NUCLEOTIDE SEQUENCE [LARGE SCALE GENOMIC DNA]</scope>
    <source>
        <strain evidence="2 3">HSG9</strain>
    </source>
</reference>
<evidence type="ECO:0000313" key="2">
    <source>
        <dbReference type="EMBL" id="OQD43896.1"/>
    </source>
</evidence>
<dbReference type="Pfam" id="PF03724">
    <property type="entry name" value="META"/>
    <property type="match status" value="1"/>
</dbReference>
<evidence type="ECO:0000313" key="3">
    <source>
        <dbReference type="Proteomes" id="UP000191680"/>
    </source>
</evidence>
<name>A0A1V6LV64_9FLAO</name>
<evidence type="ECO:0000259" key="1">
    <source>
        <dbReference type="Pfam" id="PF03724"/>
    </source>
</evidence>
<feature type="domain" description="DUF306" evidence="1">
    <location>
        <begin position="31"/>
        <end position="133"/>
    </location>
</feature>
<sequence length="143" mass="16323">MDTIKILKFASFILIIIGMSCTSSKAINQDMLYNHKWELESITGTKIAFNTLYPDKKPLIYFDKEKEHVRGNNSCNGYNAPINVLNGKISFGQPGPTTMRYCGEGEQVFLKTIKEVNAYSITENNILELYKDDVILMKFHKTD</sequence>
<gene>
    <name evidence="2" type="ORF">BUL40_04650</name>
</gene>
<proteinExistence type="predicted"/>
<keyword evidence="3" id="KW-1185">Reference proteome</keyword>
<dbReference type="Gene3D" id="2.40.128.270">
    <property type="match status" value="1"/>
</dbReference>
<accession>A0A1V6LV64</accession>
<dbReference type="EMBL" id="MTBC01000002">
    <property type="protein sequence ID" value="OQD43896.1"/>
    <property type="molecule type" value="Genomic_DNA"/>
</dbReference>
<dbReference type="Proteomes" id="UP000191680">
    <property type="component" value="Unassembled WGS sequence"/>
</dbReference>
<protein>
    <submittedName>
        <fullName evidence="2">META domain-containing protein</fullName>
    </submittedName>
</protein>
<dbReference type="AlphaFoldDB" id="A0A1V6LV64"/>
<dbReference type="InterPro" id="IPR005184">
    <property type="entry name" value="DUF306_Meta_HslJ"/>
</dbReference>
<organism evidence="2 3">
    <name type="scientific">Croceivirga radicis</name>
    <dbReference type="NCBI Taxonomy" id="1929488"/>
    <lineage>
        <taxon>Bacteria</taxon>
        <taxon>Pseudomonadati</taxon>
        <taxon>Bacteroidota</taxon>
        <taxon>Flavobacteriia</taxon>
        <taxon>Flavobacteriales</taxon>
        <taxon>Flavobacteriaceae</taxon>
        <taxon>Croceivirga</taxon>
    </lineage>
</organism>